<protein>
    <submittedName>
        <fullName evidence="2">SKP1 component dimerisation domain-containing protein</fullName>
    </submittedName>
</protein>
<evidence type="ECO:0000313" key="1">
    <source>
        <dbReference type="Proteomes" id="UP000887579"/>
    </source>
</evidence>
<sequence length="103" mass="12148">MFEDSSNFIEATQNCVTITNFKPKIVEKMIEFCVTDNIDYDNDDDYDNGTNDEKEERKLSIEKFEEDMFKIAHFYQIDVLLVSFLEIDKLAVIIDLEIYGQKN</sequence>
<proteinExistence type="predicted"/>
<dbReference type="Proteomes" id="UP000887579">
    <property type="component" value="Unplaced"/>
</dbReference>
<reference evidence="2" key="1">
    <citation type="submission" date="2022-11" db="UniProtKB">
        <authorList>
            <consortium name="WormBaseParasite"/>
        </authorList>
    </citation>
    <scope>IDENTIFICATION</scope>
</reference>
<accession>A0AC34FJU1</accession>
<dbReference type="WBParaSite" id="ES5_v2.g17504.t1">
    <property type="protein sequence ID" value="ES5_v2.g17504.t1"/>
    <property type="gene ID" value="ES5_v2.g17504"/>
</dbReference>
<evidence type="ECO:0000313" key="2">
    <source>
        <dbReference type="WBParaSite" id="ES5_v2.g17504.t1"/>
    </source>
</evidence>
<organism evidence="1 2">
    <name type="scientific">Panagrolaimus sp. ES5</name>
    <dbReference type="NCBI Taxonomy" id="591445"/>
    <lineage>
        <taxon>Eukaryota</taxon>
        <taxon>Metazoa</taxon>
        <taxon>Ecdysozoa</taxon>
        <taxon>Nematoda</taxon>
        <taxon>Chromadorea</taxon>
        <taxon>Rhabditida</taxon>
        <taxon>Tylenchina</taxon>
        <taxon>Panagrolaimomorpha</taxon>
        <taxon>Panagrolaimoidea</taxon>
        <taxon>Panagrolaimidae</taxon>
        <taxon>Panagrolaimus</taxon>
    </lineage>
</organism>
<name>A0AC34FJU1_9BILA</name>